<evidence type="ECO:0000313" key="2">
    <source>
        <dbReference type="Proteomes" id="UP000735302"/>
    </source>
</evidence>
<comment type="caution">
    <text evidence="1">The sequence shown here is derived from an EMBL/GenBank/DDBJ whole genome shotgun (WGS) entry which is preliminary data.</text>
</comment>
<reference evidence="1 2" key="1">
    <citation type="journal article" date="2021" name="Elife">
        <title>Chloroplast acquisition without the gene transfer in kleptoplastic sea slugs, Plakobranchus ocellatus.</title>
        <authorList>
            <person name="Maeda T."/>
            <person name="Takahashi S."/>
            <person name="Yoshida T."/>
            <person name="Shimamura S."/>
            <person name="Takaki Y."/>
            <person name="Nagai Y."/>
            <person name="Toyoda A."/>
            <person name="Suzuki Y."/>
            <person name="Arimoto A."/>
            <person name="Ishii H."/>
            <person name="Satoh N."/>
            <person name="Nishiyama T."/>
            <person name="Hasebe M."/>
            <person name="Maruyama T."/>
            <person name="Minagawa J."/>
            <person name="Obokata J."/>
            <person name="Shigenobu S."/>
        </authorList>
    </citation>
    <scope>NUCLEOTIDE SEQUENCE [LARGE SCALE GENOMIC DNA]</scope>
</reference>
<dbReference type="AlphaFoldDB" id="A0AAV4DL17"/>
<dbReference type="Proteomes" id="UP000735302">
    <property type="component" value="Unassembled WGS sequence"/>
</dbReference>
<proteinExistence type="predicted"/>
<sequence length="164" mass="18546">MRPPFAERKKDLVVVKWQDKIEVTILTSAHDPTKTSSITTRNVIESLLGSILGIYQELTTMTSSCPLARRTAKWTTKLFMYFLTLPMIQASTIYNKISAHKHRKTITVSELVVQLGTSLSQYLRTNLAEPRITKSDFPFPGMNPTSLPWFTITNSGKGKAKERL</sequence>
<name>A0AAV4DL17_9GAST</name>
<protein>
    <submittedName>
        <fullName evidence="1">PiggyBac transposable element-derived protein 4</fullName>
    </submittedName>
</protein>
<accession>A0AAV4DL17</accession>
<keyword evidence="2" id="KW-1185">Reference proteome</keyword>
<gene>
    <name evidence="1" type="ORF">PoB_007107100</name>
</gene>
<dbReference type="EMBL" id="BLXT01007959">
    <property type="protein sequence ID" value="GFO44566.1"/>
    <property type="molecule type" value="Genomic_DNA"/>
</dbReference>
<organism evidence="1 2">
    <name type="scientific">Plakobranchus ocellatus</name>
    <dbReference type="NCBI Taxonomy" id="259542"/>
    <lineage>
        <taxon>Eukaryota</taxon>
        <taxon>Metazoa</taxon>
        <taxon>Spiralia</taxon>
        <taxon>Lophotrochozoa</taxon>
        <taxon>Mollusca</taxon>
        <taxon>Gastropoda</taxon>
        <taxon>Heterobranchia</taxon>
        <taxon>Euthyneura</taxon>
        <taxon>Panpulmonata</taxon>
        <taxon>Sacoglossa</taxon>
        <taxon>Placobranchoidea</taxon>
        <taxon>Plakobranchidae</taxon>
        <taxon>Plakobranchus</taxon>
    </lineage>
</organism>
<evidence type="ECO:0000313" key="1">
    <source>
        <dbReference type="EMBL" id="GFO44566.1"/>
    </source>
</evidence>